<dbReference type="OrthoDB" id="2938283at2"/>
<name>A0A0U5B830_9BACL</name>
<feature type="compositionally biased region" description="Basic and acidic residues" evidence="1">
    <location>
        <begin position="60"/>
        <end position="74"/>
    </location>
</feature>
<feature type="compositionally biased region" description="Polar residues" evidence="1">
    <location>
        <begin position="47"/>
        <end position="59"/>
    </location>
</feature>
<protein>
    <submittedName>
        <fullName evidence="2">Uncharacterized protein</fullName>
    </submittedName>
</protein>
<feature type="compositionally biased region" description="Polar residues" evidence="1">
    <location>
        <begin position="89"/>
        <end position="98"/>
    </location>
</feature>
<organism evidence="2 3">
    <name type="scientific">Aneurinibacillus soli</name>
    <dbReference type="NCBI Taxonomy" id="1500254"/>
    <lineage>
        <taxon>Bacteria</taxon>
        <taxon>Bacillati</taxon>
        <taxon>Bacillota</taxon>
        <taxon>Bacilli</taxon>
        <taxon>Bacillales</taxon>
        <taxon>Paenibacillaceae</taxon>
        <taxon>Aneurinibacillus group</taxon>
        <taxon>Aneurinibacillus</taxon>
    </lineage>
</organism>
<accession>A0A0U5B830</accession>
<feature type="region of interest" description="Disordered" evidence="1">
    <location>
        <begin position="47"/>
        <end position="107"/>
    </location>
</feature>
<dbReference type="RefSeq" id="WP_096465340.1">
    <property type="nucleotide sequence ID" value="NZ_AP017312.1"/>
</dbReference>
<sequence>MKAAMMILLMISTSLNVFFTYQFYIKPNVPPPSISQRVDANVQNSTVATQENSTALNDKNNTKEVKNIEQENKDVTNTSTESKPESKNESQQATNIKNKGQDTSRGKGSIKGVITWQYNDFVGTKGDVGAVIILIPADFNKSSLSEKDIILLSLGITPKNCDIYTTKADGYGNYQINNLPENDYVLLVISRKTFRNLNEPIPQYTLNKLKSLLGVSNSDNGLMTSLKLYNSILKEVKITEGEEYQFSNDFGYTY</sequence>
<gene>
    <name evidence="2" type="ORF">CB4_01924</name>
</gene>
<evidence type="ECO:0000256" key="1">
    <source>
        <dbReference type="SAM" id="MobiDB-lite"/>
    </source>
</evidence>
<evidence type="ECO:0000313" key="3">
    <source>
        <dbReference type="Proteomes" id="UP000217696"/>
    </source>
</evidence>
<keyword evidence="3" id="KW-1185">Reference proteome</keyword>
<dbReference type="KEGG" id="asoc:CB4_01924"/>
<evidence type="ECO:0000313" key="2">
    <source>
        <dbReference type="EMBL" id="BAU27750.1"/>
    </source>
</evidence>
<reference evidence="2 3" key="1">
    <citation type="submission" date="2015-12" db="EMBL/GenBank/DDBJ databases">
        <title>Genome sequence of Aneurinibacillus soli.</title>
        <authorList>
            <person name="Lee J.S."/>
            <person name="Lee K.C."/>
            <person name="Kim K.K."/>
            <person name="Lee B.W."/>
        </authorList>
    </citation>
    <scope>NUCLEOTIDE SEQUENCE [LARGE SCALE GENOMIC DNA]</scope>
    <source>
        <strain evidence="2 3">CB4</strain>
    </source>
</reference>
<proteinExistence type="predicted"/>
<dbReference type="Proteomes" id="UP000217696">
    <property type="component" value="Chromosome"/>
</dbReference>
<dbReference type="EMBL" id="AP017312">
    <property type="protein sequence ID" value="BAU27750.1"/>
    <property type="molecule type" value="Genomic_DNA"/>
</dbReference>
<dbReference type="AlphaFoldDB" id="A0A0U5B830"/>